<proteinExistence type="predicted"/>
<evidence type="ECO:0000313" key="9">
    <source>
        <dbReference type="Proteomes" id="UP000601990"/>
    </source>
</evidence>
<dbReference type="RefSeq" id="WP_169200334.1">
    <property type="nucleotide sequence ID" value="NZ_WTVH02000001.1"/>
</dbReference>
<evidence type="ECO:0000256" key="1">
    <source>
        <dbReference type="ARBA" id="ARBA00022553"/>
    </source>
</evidence>
<dbReference type="Pfam" id="PF00072">
    <property type="entry name" value="Response_reg"/>
    <property type="match status" value="1"/>
</dbReference>
<reference evidence="8" key="1">
    <citation type="submission" date="2019-12" db="EMBL/GenBank/DDBJ databases">
        <title>Comparative genomics gives insights into the taxonomy of the Azoarcus-Aromatoleum group and reveals separate origins of nif in the plant-associated Azoarcus and non-plant-associated Aromatoleum sub-groups.</title>
        <authorList>
            <person name="Lafos M."/>
            <person name="Maluk M."/>
            <person name="Batista M."/>
            <person name="Junghare M."/>
            <person name="Carmona M."/>
            <person name="Faoro H."/>
            <person name="Cruz L.M."/>
            <person name="Battistoni F."/>
            <person name="De Souza E."/>
            <person name="Pedrosa F."/>
            <person name="Chen W.-M."/>
            <person name="Poole P.S."/>
            <person name="Dixon R.A."/>
            <person name="James E.K."/>
        </authorList>
    </citation>
    <scope>NUCLEOTIDE SEQUENCE</scope>
    <source>
        <strain evidence="8">U120</strain>
    </source>
</reference>
<gene>
    <name evidence="8" type="ORF">GO608_17640</name>
</gene>
<dbReference type="Proteomes" id="UP000601990">
    <property type="component" value="Unassembled WGS sequence"/>
</dbReference>
<evidence type="ECO:0000256" key="2">
    <source>
        <dbReference type="ARBA" id="ARBA00023012"/>
    </source>
</evidence>
<dbReference type="SUPFAM" id="SSF52172">
    <property type="entry name" value="CheY-like"/>
    <property type="match status" value="1"/>
</dbReference>
<evidence type="ECO:0000256" key="6">
    <source>
        <dbReference type="PROSITE-ProRule" id="PRU00169"/>
    </source>
</evidence>
<dbReference type="InterPro" id="IPR039420">
    <property type="entry name" value="WalR-like"/>
</dbReference>
<keyword evidence="1 6" id="KW-0597">Phosphoprotein</keyword>
<keyword evidence="2" id="KW-0902">Two-component regulatory system</keyword>
<dbReference type="Gene3D" id="3.40.50.2300">
    <property type="match status" value="1"/>
</dbReference>
<sequence>MRILVIDDDVDGADALAALLTQSGHDVKVAYEGTQALGLSFAAEAAIVDLTMPGMDGFELARRLRDAYGASLRLIAFSGHDDDATKRRVQIDFDGYLRKPASLTDISAALQG</sequence>
<dbReference type="EMBL" id="WTVH01000048">
    <property type="protein sequence ID" value="NMF95135.1"/>
    <property type="molecule type" value="Genomic_DNA"/>
</dbReference>
<evidence type="ECO:0000256" key="4">
    <source>
        <dbReference type="ARBA" id="ARBA00023125"/>
    </source>
</evidence>
<name>A0ABX1N7B2_9RHOO</name>
<keyword evidence="4" id="KW-0238">DNA-binding</keyword>
<dbReference type="PROSITE" id="PS50110">
    <property type="entry name" value="RESPONSE_REGULATORY"/>
    <property type="match status" value="1"/>
</dbReference>
<accession>A0ABX1N7B2</accession>
<dbReference type="PANTHER" id="PTHR48111">
    <property type="entry name" value="REGULATOR OF RPOS"/>
    <property type="match status" value="1"/>
</dbReference>
<dbReference type="SMART" id="SM00448">
    <property type="entry name" value="REC"/>
    <property type="match status" value="1"/>
</dbReference>
<feature type="modified residue" description="4-aspartylphosphate" evidence="6">
    <location>
        <position position="49"/>
    </location>
</feature>
<organism evidence="8 9">
    <name type="scientific">Aromatoleum buckelii</name>
    <dbReference type="NCBI Taxonomy" id="200254"/>
    <lineage>
        <taxon>Bacteria</taxon>
        <taxon>Pseudomonadati</taxon>
        <taxon>Pseudomonadota</taxon>
        <taxon>Betaproteobacteria</taxon>
        <taxon>Rhodocyclales</taxon>
        <taxon>Rhodocyclaceae</taxon>
        <taxon>Aromatoleum</taxon>
    </lineage>
</organism>
<dbReference type="PANTHER" id="PTHR48111:SF1">
    <property type="entry name" value="TWO-COMPONENT RESPONSE REGULATOR ORR33"/>
    <property type="match status" value="1"/>
</dbReference>
<evidence type="ECO:0000256" key="3">
    <source>
        <dbReference type="ARBA" id="ARBA00023015"/>
    </source>
</evidence>
<evidence type="ECO:0000313" key="8">
    <source>
        <dbReference type="EMBL" id="NMF95135.1"/>
    </source>
</evidence>
<evidence type="ECO:0000259" key="7">
    <source>
        <dbReference type="PROSITE" id="PS50110"/>
    </source>
</evidence>
<keyword evidence="5" id="KW-0804">Transcription</keyword>
<keyword evidence="9" id="KW-1185">Reference proteome</keyword>
<evidence type="ECO:0000256" key="5">
    <source>
        <dbReference type="ARBA" id="ARBA00023163"/>
    </source>
</evidence>
<comment type="caution">
    <text evidence="8">The sequence shown here is derived from an EMBL/GenBank/DDBJ whole genome shotgun (WGS) entry which is preliminary data.</text>
</comment>
<protein>
    <submittedName>
        <fullName evidence="8">Response regulator</fullName>
    </submittedName>
</protein>
<dbReference type="InterPro" id="IPR001789">
    <property type="entry name" value="Sig_transdc_resp-reg_receiver"/>
</dbReference>
<feature type="domain" description="Response regulatory" evidence="7">
    <location>
        <begin position="2"/>
        <end position="112"/>
    </location>
</feature>
<keyword evidence="3" id="KW-0805">Transcription regulation</keyword>
<dbReference type="InterPro" id="IPR011006">
    <property type="entry name" value="CheY-like_superfamily"/>
</dbReference>